<name>A0A1H9B6W7_9BACT</name>
<dbReference type="Pfam" id="PF12801">
    <property type="entry name" value="Fer4_5"/>
    <property type="match status" value="2"/>
</dbReference>
<evidence type="ECO:0000313" key="10">
    <source>
        <dbReference type="Proteomes" id="UP000199021"/>
    </source>
</evidence>
<keyword evidence="1" id="KW-0813">Transport</keyword>
<dbReference type="Gene3D" id="3.30.70.20">
    <property type="match status" value="1"/>
</dbReference>
<keyword evidence="3" id="KW-0479">Metal-binding</keyword>
<dbReference type="InterPro" id="IPR017900">
    <property type="entry name" value="4Fe4S_Fe_S_CS"/>
</dbReference>
<dbReference type="EMBL" id="FOFB01000003">
    <property type="protein sequence ID" value="SEP84423.1"/>
    <property type="molecule type" value="Genomic_DNA"/>
</dbReference>
<feature type="transmembrane region" description="Helical" evidence="7">
    <location>
        <begin position="455"/>
        <end position="473"/>
    </location>
</feature>
<dbReference type="STRING" id="478744.SAMN05444359_1031"/>
<keyword evidence="6" id="KW-0411">Iron-sulfur</keyword>
<organism evidence="9 10">
    <name type="scientific">Neolewinella agarilytica</name>
    <dbReference type="NCBI Taxonomy" id="478744"/>
    <lineage>
        <taxon>Bacteria</taxon>
        <taxon>Pseudomonadati</taxon>
        <taxon>Bacteroidota</taxon>
        <taxon>Saprospiria</taxon>
        <taxon>Saprospirales</taxon>
        <taxon>Lewinellaceae</taxon>
        <taxon>Neolewinella</taxon>
    </lineage>
</organism>
<keyword evidence="5" id="KW-0408">Iron</keyword>
<dbReference type="AlphaFoldDB" id="A0A1H9B6W7"/>
<feature type="transmembrane region" description="Helical" evidence="7">
    <location>
        <begin position="189"/>
        <end position="209"/>
    </location>
</feature>
<feature type="transmembrane region" description="Helical" evidence="7">
    <location>
        <begin position="307"/>
        <end position="327"/>
    </location>
</feature>
<keyword evidence="7" id="KW-0812">Transmembrane</keyword>
<evidence type="ECO:0000256" key="1">
    <source>
        <dbReference type="ARBA" id="ARBA00022448"/>
    </source>
</evidence>
<evidence type="ECO:0000256" key="6">
    <source>
        <dbReference type="ARBA" id="ARBA00023014"/>
    </source>
</evidence>
<dbReference type="PANTHER" id="PTHR30176">
    <property type="entry name" value="FERREDOXIN-TYPE PROTEIN NAPH"/>
    <property type="match status" value="1"/>
</dbReference>
<protein>
    <submittedName>
        <fullName evidence="9">4Fe-4S binding domain-containing protein</fullName>
    </submittedName>
</protein>
<dbReference type="GO" id="GO:0046872">
    <property type="term" value="F:metal ion binding"/>
    <property type="evidence" value="ECO:0007669"/>
    <property type="project" value="UniProtKB-KW"/>
</dbReference>
<dbReference type="InParanoid" id="A0A1H9B6W7"/>
<feature type="transmembrane region" description="Helical" evidence="7">
    <location>
        <begin position="493"/>
        <end position="513"/>
    </location>
</feature>
<sequence>MSSTSTKKSPLQYIGLALFAVAMLIFTAMLGLDDYTFTQDAITAPFETSDESKQGIAAMHQGALIVAGEQTGLFENTYSTTFAAEKALKQTFYTAKSLVDQQIKADGLPEGKQQWEVELPEWQFKNQRMGWIQGGAGGPVRNNPWLFFWLTFGLGALGGLLYIIPKFRAKPGIKNDHIFHSPLTKGLDLGWRSLFLTMAILGILGYGFYYMDDKFFWPAVTALIAIVIIALVMFAQNSWGRDARDASPEGLSGYLGIFAGVYFIGFYLLLYWASHHIVAWVAMVSPISEGIYQFFSGKEEGGQASQWFLYGFMYCTIMVVMGVRMISKYRHNKYQIFRTISVLFFQLAFAFMIPEILVALNKPWYDFKNIWPLDYDFFFSWSIDGFLNTPGSLGLFMLGWGIMLIIIGVPLMVHFLGKRWYCSWVCGCGGLAETMGDPWRQLSDKSLRAWKFERWIIHGVLAAAIIMTGMTLYSYSTGTQELFGIQTSGIQKWYGFLIGAGFAGVVGTGFYPLMGNRVWCRFGCPLAAYLGLVQRFQSRFRITVNGGQCISCGNCSTYCEMGIDVRSYAQKGQDVVRASCVGCGVCAAVCPRGVLRLENGAEDISQRTVSERVIHISEENGIQLME</sequence>
<dbReference type="SUPFAM" id="SSF54862">
    <property type="entry name" value="4Fe-4S ferredoxins"/>
    <property type="match status" value="1"/>
</dbReference>
<accession>A0A1H9B6W7</accession>
<evidence type="ECO:0000256" key="7">
    <source>
        <dbReference type="SAM" id="Phobius"/>
    </source>
</evidence>
<evidence type="ECO:0000313" key="9">
    <source>
        <dbReference type="EMBL" id="SEP84423.1"/>
    </source>
</evidence>
<dbReference type="InterPro" id="IPR051684">
    <property type="entry name" value="Electron_Trans/Redox"/>
</dbReference>
<dbReference type="Pfam" id="PF13187">
    <property type="entry name" value="Fer4_9"/>
    <property type="match status" value="1"/>
</dbReference>
<feature type="domain" description="4Fe-4S ferredoxin-type" evidence="8">
    <location>
        <begin position="540"/>
        <end position="568"/>
    </location>
</feature>
<evidence type="ECO:0000256" key="3">
    <source>
        <dbReference type="ARBA" id="ARBA00022723"/>
    </source>
</evidence>
<reference evidence="10" key="1">
    <citation type="submission" date="2016-10" db="EMBL/GenBank/DDBJ databases">
        <authorList>
            <person name="Varghese N."/>
            <person name="Submissions S."/>
        </authorList>
    </citation>
    <scope>NUCLEOTIDE SEQUENCE [LARGE SCALE GENOMIC DNA]</scope>
    <source>
        <strain evidence="10">DSM 24740</strain>
    </source>
</reference>
<dbReference type="PROSITE" id="PS00198">
    <property type="entry name" value="4FE4S_FER_1"/>
    <property type="match status" value="1"/>
</dbReference>
<feature type="transmembrane region" description="Helical" evidence="7">
    <location>
        <begin position="12"/>
        <end position="32"/>
    </location>
</feature>
<proteinExistence type="predicted"/>
<feature type="transmembrane region" description="Helical" evidence="7">
    <location>
        <begin position="146"/>
        <end position="164"/>
    </location>
</feature>
<feature type="transmembrane region" description="Helical" evidence="7">
    <location>
        <begin position="215"/>
        <end position="234"/>
    </location>
</feature>
<dbReference type="PANTHER" id="PTHR30176:SF3">
    <property type="entry name" value="FERREDOXIN-TYPE PROTEIN NAPH"/>
    <property type="match status" value="1"/>
</dbReference>
<keyword evidence="10" id="KW-1185">Reference proteome</keyword>
<evidence type="ECO:0000259" key="8">
    <source>
        <dbReference type="PROSITE" id="PS51379"/>
    </source>
</evidence>
<dbReference type="RefSeq" id="WP_245748414.1">
    <property type="nucleotide sequence ID" value="NZ_FOFB01000003.1"/>
</dbReference>
<feature type="transmembrane region" description="Helical" evidence="7">
    <location>
        <begin position="393"/>
        <end position="413"/>
    </location>
</feature>
<feature type="domain" description="4Fe-4S ferredoxin-type" evidence="8">
    <location>
        <begin position="571"/>
        <end position="600"/>
    </location>
</feature>
<evidence type="ECO:0000256" key="2">
    <source>
        <dbReference type="ARBA" id="ARBA00022485"/>
    </source>
</evidence>
<keyword evidence="7" id="KW-0472">Membrane</keyword>
<feature type="transmembrane region" description="Helical" evidence="7">
    <location>
        <begin position="339"/>
        <end position="360"/>
    </location>
</feature>
<dbReference type="GO" id="GO:0005886">
    <property type="term" value="C:plasma membrane"/>
    <property type="evidence" value="ECO:0007669"/>
    <property type="project" value="TreeGrafter"/>
</dbReference>
<gene>
    <name evidence="9" type="ORF">SAMN05444359_1031</name>
</gene>
<evidence type="ECO:0000256" key="5">
    <source>
        <dbReference type="ARBA" id="ARBA00023004"/>
    </source>
</evidence>
<dbReference type="GO" id="GO:0051539">
    <property type="term" value="F:4 iron, 4 sulfur cluster binding"/>
    <property type="evidence" value="ECO:0007669"/>
    <property type="project" value="UniProtKB-KW"/>
</dbReference>
<keyword evidence="7" id="KW-1133">Transmembrane helix</keyword>
<dbReference type="PROSITE" id="PS51379">
    <property type="entry name" value="4FE4S_FER_2"/>
    <property type="match status" value="2"/>
</dbReference>
<keyword evidence="4" id="KW-0249">Electron transport</keyword>
<feature type="transmembrane region" description="Helical" evidence="7">
    <location>
        <begin position="254"/>
        <end position="273"/>
    </location>
</feature>
<keyword evidence="2" id="KW-0004">4Fe-4S</keyword>
<evidence type="ECO:0000256" key="4">
    <source>
        <dbReference type="ARBA" id="ARBA00022982"/>
    </source>
</evidence>
<dbReference type="Proteomes" id="UP000199021">
    <property type="component" value="Unassembled WGS sequence"/>
</dbReference>
<dbReference type="InterPro" id="IPR017896">
    <property type="entry name" value="4Fe4S_Fe-S-bd"/>
</dbReference>